<dbReference type="PANTHER" id="PTHR44051">
    <property type="entry name" value="GLUTATHIONE S-TRANSFERASE-RELATED"/>
    <property type="match status" value="1"/>
</dbReference>
<dbReference type="Proteomes" id="UP001429354">
    <property type="component" value="Unassembled WGS sequence"/>
</dbReference>
<dbReference type="PANTHER" id="PTHR44051:SF2">
    <property type="entry name" value="HYPOTHETICAL GLUTATHIONE S-TRANSFERASE LIKE PROTEIN"/>
    <property type="match status" value="1"/>
</dbReference>
<dbReference type="SUPFAM" id="SSF47616">
    <property type="entry name" value="GST C-terminal domain-like"/>
    <property type="match status" value="1"/>
</dbReference>
<dbReference type="Gene3D" id="3.40.30.10">
    <property type="entry name" value="Glutaredoxin"/>
    <property type="match status" value="1"/>
</dbReference>
<name>A0ABX0AAS1_9GAMM</name>
<dbReference type="InterPro" id="IPR004045">
    <property type="entry name" value="Glutathione_S-Trfase_N"/>
</dbReference>
<dbReference type="SUPFAM" id="SSF52833">
    <property type="entry name" value="Thioredoxin-like"/>
    <property type="match status" value="1"/>
</dbReference>
<protein>
    <submittedName>
        <fullName evidence="3">Glutathione S-transferase family protein</fullName>
    </submittedName>
</protein>
<evidence type="ECO:0000259" key="2">
    <source>
        <dbReference type="PROSITE" id="PS50405"/>
    </source>
</evidence>
<dbReference type="CDD" id="cd03056">
    <property type="entry name" value="GST_N_4"/>
    <property type="match status" value="1"/>
</dbReference>
<evidence type="ECO:0000259" key="1">
    <source>
        <dbReference type="PROSITE" id="PS50404"/>
    </source>
</evidence>
<accession>A0ABX0AAS1</accession>
<dbReference type="SFLD" id="SFLDG01151">
    <property type="entry name" value="Main.2:_Nu-like"/>
    <property type="match status" value="1"/>
</dbReference>
<dbReference type="SFLD" id="SFLDG00358">
    <property type="entry name" value="Main_(cytGST)"/>
    <property type="match status" value="1"/>
</dbReference>
<dbReference type="Gene3D" id="1.20.1050.10">
    <property type="match status" value="1"/>
</dbReference>
<keyword evidence="4" id="KW-1185">Reference proteome</keyword>
<sequence>MITLHGMSWSGNCYKLQLLMAQLGRAYDWQEIDITRGENLSPEFLALNDRGKVPVLQLEDGRIMAESNAILHYLAQGSELLPSDPWAQAKTLQWMFFEQYSHEPYIAVSRFVMRFLPADHPRQQQLAVLKPFGEEALAAMERHLGRLSWFGGHCYTIADIALFAYTHVADEGGFELDRYPRVLDWLRRVAAQPGFVPMRGSPASAVAKQLHPVTDPHSS</sequence>
<dbReference type="InterPro" id="IPR010987">
    <property type="entry name" value="Glutathione-S-Trfase_C-like"/>
</dbReference>
<dbReference type="SFLD" id="SFLDS00019">
    <property type="entry name" value="Glutathione_Transferase_(cytos"/>
    <property type="match status" value="1"/>
</dbReference>
<evidence type="ECO:0000313" key="4">
    <source>
        <dbReference type="Proteomes" id="UP001429354"/>
    </source>
</evidence>
<dbReference type="PROSITE" id="PS51354">
    <property type="entry name" value="GLUTAREDOXIN_2"/>
    <property type="match status" value="1"/>
</dbReference>
<dbReference type="Pfam" id="PF13409">
    <property type="entry name" value="GST_N_2"/>
    <property type="match status" value="1"/>
</dbReference>
<reference evidence="3 4" key="1">
    <citation type="submission" date="2018-07" db="EMBL/GenBank/DDBJ databases">
        <title>Whole genome Sequencing of Pseudoxanthomonas gei KCTC 32298 (T).</title>
        <authorList>
            <person name="Kumar S."/>
            <person name="Bansal K."/>
            <person name="Kaur A."/>
            <person name="Patil P."/>
            <person name="Sharma S."/>
            <person name="Patil P.B."/>
        </authorList>
    </citation>
    <scope>NUCLEOTIDE SEQUENCE [LARGE SCALE GENOMIC DNA]</scope>
    <source>
        <strain evidence="3 4">KCTC 32298</strain>
    </source>
</reference>
<dbReference type="PROSITE" id="PS50404">
    <property type="entry name" value="GST_NTER"/>
    <property type="match status" value="1"/>
</dbReference>
<comment type="caution">
    <text evidence="3">The sequence shown here is derived from an EMBL/GenBank/DDBJ whole genome shotgun (WGS) entry which is preliminary data.</text>
</comment>
<organism evidence="3 4">
    <name type="scientific">Pseudoxanthomonas gei</name>
    <dbReference type="NCBI Taxonomy" id="1383030"/>
    <lineage>
        <taxon>Bacteria</taxon>
        <taxon>Pseudomonadati</taxon>
        <taxon>Pseudomonadota</taxon>
        <taxon>Gammaproteobacteria</taxon>
        <taxon>Lysobacterales</taxon>
        <taxon>Lysobacteraceae</taxon>
        <taxon>Pseudoxanthomonas</taxon>
    </lineage>
</organism>
<dbReference type="PROSITE" id="PS50405">
    <property type="entry name" value="GST_CTER"/>
    <property type="match status" value="1"/>
</dbReference>
<dbReference type="RefSeq" id="WP_162349165.1">
    <property type="nucleotide sequence ID" value="NZ_QOVG01000004.1"/>
</dbReference>
<feature type="domain" description="GST N-terminal" evidence="1">
    <location>
        <begin position="1"/>
        <end position="82"/>
    </location>
</feature>
<dbReference type="InterPro" id="IPR036249">
    <property type="entry name" value="Thioredoxin-like_sf"/>
</dbReference>
<proteinExistence type="predicted"/>
<dbReference type="Pfam" id="PF13410">
    <property type="entry name" value="GST_C_2"/>
    <property type="match status" value="1"/>
</dbReference>
<feature type="domain" description="GST C-terminal" evidence="2">
    <location>
        <begin position="84"/>
        <end position="216"/>
    </location>
</feature>
<evidence type="ECO:0000313" key="3">
    <source>
        <dbReference type="EMBL" id="NDK38586.1"/>
    </source>
</evidence>
<gene>
    <name evidence="3" type="ORF">DT603_06995</name>
</gene>
<dbReference type="EMBL" id="QOVG01000004">
    <property type="protein sequence ID" value="NDK38586.1"/>
    <property type="molecule type" value="Genomic_DNA"/>
</dbReference>
<dbReference type="InterPro" id="IPR036282">
    <property type="entry name" value="Glutathione-S-Trfase_C_sf"/>
</dbReference>
<dbReference type="InterPro" id="IPR040079">
    <property type="entry name" value="Glutathione_S-Trfase"/>
</dbReference>